<proteinExistence type="predicted"/>
<comment type="caution">
    <text evidence="2">The sequence shown here is derived from an EMBL/GenBank/DDBJ whole genome shotgun (WGS) entry which is preliminary data.</text>
</comment>
<accession>A0A1J5P7E3</accession>
<protein>
    <recommendedName>
        <fullName evidence="1">Short-chain fatty acyl coenzyme A regulators C-terminal domain-containing protein</fullName>
    </recommendedName>
</protein>
<reference evidence="2" key="1">
    <citation type="submission" date="2016-10" db="EMBL/GenBank/DDBJ databases">
        <title>Sequence of Gallionella enrichment culture.</title>
        <authorList>
            <person name="Poehlein A."/>
            <person name="Muehling M."/>
            <person name="Daniel R."/>
        </authorList>
    </citation>
    <scope>NUCLEOTIDE SEQUENCE</scope>
</reference>
<dbReference type="AlphaFoldDB" id="A0A1J5P7E3"/>
<dbReference type="EMBL" id="MLJW01006136">
    <property type="protein sequence ID" value="OIQ67122.1"/>
    <property type="molecule type" value="Genomic_DNA"/>
</dbReference>
<dbReference type="Pfam" id="PF09856">
    <property type="entry name" value="ScfRs"/>
    <property type="match status" value="1"/>
</dbReference>
<name>A0A1J5P7E3_9ZZZZ</name>
<gene>
    <name evidence="2" type="ORF">GALL_513040</name>
</gene>
<organism evidence="2">
    <name type="scientific">mine drainage metagenome</name>
    <dbReference type="NCBI Taxonomy" id="410659"/>
    <lineage>
        <taxon>unclassified sequences</taxon>
        <taxon>metagenomes</taxon>
        <taxon>ecological metagenomes</taxon>
    </lineage>
</organism>
<feature type="domain" description="Short-chain fatty acyl coenzyme A regulators C-terminal" evidence="1">
    <location>
        <begin position="13"/>
        <end position="37"/>
    </location>
</feature>
<evidence type="ECO:0000259" key="1">
    <source>
        <dbReference type="Pfam" id="PF09856"/>
    </source>
</evidence>
<evidence type="ECO:0000313" key="2">
    <source>
        <dbReference type="EMBL" id="OIQ67122.1"/>
    </source>
</evidence>
<sequence length="42" mass="4555">MLIVPDAAAAVGMVQPVGPTCRICPRVECQARREPSILTEEF</sequence>
<dbReference type="InterPro" id="IPR018653">
    <property type="entry name" value="ScfR_C"/>
</dbReference>